<dbReference type="CDD" id="cd17242">
    <property type="entry name" value="MobM_relaxase"/>
    <property type="match status" value="1"/>
</dbReference>
<dbReference type="EMBL" id="NQWH01000051">
    <property type="protein sequence ID" value="PHP26226.1"/>
    <property type="molecule type" value="Genomic_DNA"/>
</dbReference>
<name>A0A2G1MBW5_9RHOB</name>
<sequence length="390" mass="44131">MEHHASPPASAAISIRVHHRSRSKYDGQRRHDLRIGRPPDYVDQDRVHLNRVVIEPPRPMVMQARADELRALTRPKRAARSNAAIATTGTITFGKAAQKIFEQLTPEQQDAAYLAVAERIAQECDTSVRALVVHGDETAPHAHVVWDCRSTDGTPMSRIMKGSRLQDIAAEVIREFAPGIVRGVRKSDRIARGEPAAAIYNRSVRQLHADLPIELAAAQARVDEMQARVMTLEGRVAQLTEKEQKRLETYRRRLEARQRELDELERTRDEVSSDILQTGMALEQQRAESDRREAQLNERAADLDRREAAIDETVRAASEAAARAVVGVITGDVRRTEGGSWQVRDAEVVRPIWRAIVPTVERLADWWQRLRPRVEALPDPERDDLLRGFE</sequence>
<dbReference type="GO" id="GO:0006310">
    <property type="term" value="P:DNA recombination"/>
    <property type="evidence" value="ECO:0007669"/>
    <property type="project" value="InterPro"/>
</dbReference>
<dbReference type="AlphaFoldDB" id="A0A2G1MBW5"/>
<reference evidence="3 4" key="1">
    <citation type="submission" date="2017-08" db="EMBL/GenBank/DDBJ databases">
        <title>Draft Genome Sequence of Loktanella cinnabarina Strain XM1, Isolated from Coastal Surface Water.</title>
        <authorList>
            <person name="Ma R."/>
            <person name="Wang J."/>
            <person name="Wang Q."/>
            <person name="Ma Z."/>
            <person name="Li J."/>
            <person name="Chen L."/>
        </authorList>
    </citation>
    <scope>NUCLEOTIDE SEQUENCE [LARGE SCALE GENOMIC DNA]</scope>
    <source>
        <strain evidence="3 4">XM1</strain>
    </source>
</reference>
<dbReference type="GO" id="GO:0003677">
    <property type="term" value="F:DNA binding"/>
    <property type="evidence" value="ECO:0007669"/>
    <property type="project" value="InterPro"/>
</dbReference>
<dbReference type="Gene3D" id="3.30.930.30">
    <property type="match status" value="1"/>
</dbReference>
<dbReference type="OrthoDB" id="7769439at2"/>
<feature type="region of interest" description="Disordered" evidence="2">
    <location>
        <begin position="1"/>
        <end position="38"/>
    </location>
</feature>
<dbReference type="Pfam" id="PF01076">
    <property type="entry name" value="Mob_Pre"/>
    <property type="match status" value="1"/>
</dbReference>
<organism evidence="3 4">
    <name type="scientific">Limimaricola cinnabarinus</name>
    <dbReference type="NCBI Taxonomy" id="1125964"/>
    <lineage>
        <taxon>Bacteria</taxon>
        <taxon>Pseudomonadati</taxon>
        <taxon>Pseudomonadota</taxon>
        <taxon>Alphaproteobacteria</taxon>
        <taxon>Rhodobacterales</taxon>
        <taxon>Paracoccaceae</taxon>
        <taxon>Limimaricola</taxon>
    </lineage>
</organism>
<dbReference type="Proteomes" id="UP000221860">
    <property type="component" value="Unassembled WGS sequence"/>
</dbReference>
<evidence type="ECO:0008006" key="5">
    <source>
        <dbReference type="Google" id="ProtNLM"/>
    </source>
</evidence>
<feature type="coiled-coil region" evidence="1">
    <location>
        <begin position="215"/>
        <end position="306"/>
    </location>
</feature>
<keyword evidence="1" id="KW-0175">Coiled coil</keyword>
<feature type="compositionally biased region" description="Low complexity" evidence="2">
    <location>
        <begin position="1"/>
        <end position="15"/>
    </location>
</feature>
<evidence type="ECO:0000313" key="3">
    <source>
        <dbReference type="EMBL" id="PHP26226.1"/>
    </source>
</evidence>
<accession>A0A2G1MBW5</accession>
<protein>
    <recommendedName>
        <fullName evidence="5">Plasmid recombination enzyme</fullName>
    </recommendedName>
</protein>
<comment type="caution">
    <text evidence="3">The sequence shown here is derived from an EMBL/GenBank/DDBJ whole genome shotgun (WGS) entry which is preliminary data.</text>
</comment>
<evidence type="ECO:0000313" key="4">
    <source>
        <dbReference type="Proteomes" id="UP000221860"/>
    </source>
</evidence>
<dbReference type="RefSeq" id="WP_099278633.1">
    <property type="nucleotide sequence ID" value="NZ_KZ304988.1"/>
</dbReference>
<proteinExistence type="predicted"/>
<keyword evidence="4" id="KW-1185">Reference proteome</keyword>
<dbReference type="Gene3D" id="1.10.287.1490">
    <property type="match status" value="1"/>
</dbReference>
<feature type="compositionally biased region" description="Basic and acidic residues" evidence="2">
    <location>
        <begin position="23"/>
        <end position="37"/>
    </location>
</feature>
<evidence type="ECO:0000256" key="2">
    <source>
        <dbReference type="SAM" id="MobiDB-lite"/>
    </source>
</evidence>
<dbReference type="InterPro" id="IPR001668">
    <property type="entry name" value="Mob_Pre"/>
</dbReference>
<evidence type="ECO:0000256" key="1">
    <source>
        <dbReference type="SAM" id="Coils"/>
    </source>
</evidence>
<gene>
    <name evidence="3" type="ORF">CJ301_17460</name>
</gene>